<dbReference type="OrthoDB" id="426718at2759"/>
<gene>
    <name evidence="3" type="ORF">ENH_00035240</name>
</gene>
<evidence type="ECO:0000313" key="4">
    <source>
        <dbReference type="Proteomes" id="UP000030754"/>
    </source>
</evidence>
<evidence type="ECO:0000256" key="1">
    <source>
        <dbReference type="SAM" id="SignalP"/>
    </source>
</evidence>
<dbReference type="InterPro" id="IPR051218">
    <property type="entry name" value="Sec_MonoDiacylglyc_Lipase"/>
</dbReference>
<dbReference type="SUPFAM" id="SSF53474">
    <property type="entry name" value="alpha/beta-Hydrolases"/>
    <property type="match status" value="1"/>
</dbReference>
<dbReference type="Proteomes" id="UP000030754">
    <property type="component" value="Unassembled WGS sequence"/>
</dbReference>
<feature type="domain" description="Fungal lipase-type" evidence="2">
    <location>
        <begin position="567"/>
        <end position="709"/>
    </location>
</feature>
<dbReference type="EMBL" id="HG724353">
    <property type="protein sequence ID" value="CDJ67379.1"/>
    <property type="molecule type" value="Genomic_DNA"/>
</dbReference>
<dbReference type="InterPro" id="IPR002921">
    <property type="entry name" value="Fungal_lipase-type"/>
</dbReference>
<keyword evidence="1" id="KW-0732">Signal</keyword>
<dbReference type="InterPro" id="IPR029058">
    <property type="entry name" value="AB_hydrolase_fold"/>
</dbReference>
<name>U6MXY0_9EIME</name>
<dbReference type="PANTHER" id="PTHR45856">
    <property type="entry name" value="ALPHA/BETA-HYDROLASES SUPERFAMILY PROTEIN"/>
    <property type="match status" value="1"/>
</dbReference>
<organism evidence="3 4">
    <name type="scientific">Eimeria necatrix</name>
    <dbReference type="NCBI Taxonomy" id="51315"/>
    <lineage>
        <taxon>Eukaryota</taxon>
        <taxon>Sar</taxon>
        <taxon>Alveolata</taxon>
        <taxon>Apicomplexa</taxon>
        <taxon>Conoidasida</taxon>
        <taxon>Coccidia</taxon>
        <taxon>Eucoccidiorida</taxon>
        <taxon>Eimeriorina</taxon>
        <taxon>Eimeriidae</taxon>
        <taxon>Eimeria</taxon>
    </lineage>
</organism>
<keyword evidence="4" id="KW-1185">Reference proteome</keyword>
<reference evidence="3" key="1">
    <citation type="submission" date="2013-10" db="EMBL/GenBank/DDBJ databases">
        <title>Genomic analysis of the causative agents of coccidiosis in chickens.</title>
        <authorList>
            <person name="Reid A.J."/>
            <person name="Blake D."/>
            <person name="Billington K."/>
            <person name="Browne H."/>
            <person name="Dunn M."/>
            <person name="Hung S."/>
            <person name="Kawahara F."/>
            <person name="Miranda-Saavedra D."/>
            <person name="Mourier T."/>
            <person name="Nagra H."/>
            <person name="Otto T.D."/>
            <person name="Rawlings N."/>
            <person name="Sanchez A."/>
            <person name="Sanders M."/>
            <person name="Subramaniam C."/>
            <person name="Tay Y."/>
            <person name="Dear P."/>
            <person name="Doerig C."/>
            <person name="Gruber A."/>
            <person name="Parkinson J."/>
            <person name="Shirley M."/>
            <person name="Wan K.L."/>
            <person name="Berriman M."/>
            <person name="Tomley F."/>
            <person name="Pain A."/>
        </authorList>
    </citation>
    <scope>NUCLEOTIDE SEQUENCE [LARGE SCALE GENOMIC DNA]</scope>
    <source>
        <strain evidence="3">Houghton</strain>
    </source>
</reference>
<evidence type="ECO:0000313" key="3">
    <source>
        <dbReference type="EMBL" id="CDJ67379.1"/>
    </source>
</evidence>
<dbReference type="GeneID" id="25473688"/>
<dbReference type="VEuPathDB" id="ToxoDB:ENH_00035240"/>
<feature type="signal peptide" evidence="1">
    <location>
        <begin position="1"/>
        <end position="22"/>
    </location>
</feature>
<sequence>MITRWTLAVTWLSFWATSPVSSLLEKIPDQTGEITGHQNSTETTAAELSNEFAGEEDVASIMADYGNSTVPSVLISRERDDCHHASGASAEVSAGGVGTFLHAPEETSTTPVVIVDETGRSFGPCPKSVLQKKPYYGSKAAVADMHEGQPISLGSVKQTVDLTRLGLDRQFNEKAYESLKVCNNLFFSGGEGMRNFSDPACVVAHLDEASLSIRTLDKASLRKLHPRLKAALVLASNLTLRRQKKEWIRKLTSSNTLHLAWHVVETFSEMNVSMLESNVGEALNSIVMKDLRLLQPLKDLIQFATTCTTYEEYPEKSWQDTVRFPSPDSPQYKTYPIYDYLRAVGADVSFPRSIPADWQPRVYDGNRRTRRAIGERDSSNFSGDWKKRVYNSWHNLWVLHLVVHDAGSMWQWSQHLNASTFFFKPWKVTRVAALKVAEAGPLRYDDLSARFRVDPSIQEENNKYASCPQHLVDTGFFDKVKAPRGRLTAQWGRMDLWKSIGLLGWNCPVSEVDVPCPPQIYPDKCGVDATYIRPVEAPWLFRLERESTWVTWETDETQNDYVDRIWAARGTTFPKLWLLNTMWDTTSDPELSPSGEGKIHSGFLFAFRRILKEMLDDDVLEVAEKIHATGKRQVVLFTGHSLGGAVSQIGAWYYAVKSRSLIRQGLLQIRCVTFGAPAWGNEVAYNEFMSTGVIIHDIATSMDPVTTLNGEPELGHGLQWKKPFHHRIMLDDLKQVVVASTNPLEPDFDGRLWTRTDLHAGSFLKRTFGAFASMKNVDSVFLNPVLTHFLSYTAVLTIMADLVPEADFGSGLAAPLINDPPISYSAHSLCSALIAAQGKMRWVMTQLALEASREPRVI</sequence>
<proteinExistence type="predicted"/>
<feature type="chain" id="PRO_5004674124" evidence="1">
    <location>
        <begin position="23"/>
        <end position="858"/>
    </location>
</feature>
<dbReference type="Gene3D" id="3.40.50.1820">
    <property type="entry name" value="alpha/beta hydrolase"/>
    <property type="match status" value="1"/>
</dbReference>
<dbReference type="GO" id="GO:0006629">
    <property type="term" value="P:lipid metabolic process"/>
    <property type="evidence" value="ECO:0007669"/>
    <property type="project" value="InterPro"/>
</dbReference>
<dbReference type="AlphaFoldDB" id="U6MXY0"/>
<reference evidence="3" key="2">
    <citation type="submission" date="2013-10" db="EMBL/GenBank/DDBJ databases">
        <authorList>
            <person name="Aslett M."/>
        </authorList>
    </citation>
    <scope>NUCLEOTIDE SEQUENCE [LARGE SCALE GENOMIC DNA]</scope>
    <source>
        <strain evidence="3">Houghton</strain>
    </source>
</reference>
<dbReference type="RefSeq" id="XP_013435846.1">
    <property type="nucleotide sequence ID" value="XM_013580392.1"/>
</dbReference>
<protein>
    <submittedName>
        <fullName evidence="3">Lipase domain-containing protein, putative</fullName>
    </submittedName>
</protein>
<dbReference type="Pfam" id="PF01764">
    <property type="entry name" value="Lipase_3"/>
    <property type="match status" value="1"/>
</dbReference>
<accession>U6MXY0</accession>
<dbReference type="PANTHER" id="PTHR45856:SF11">
    <property type="entry name" value="FUNGAL LIPASE-LIKE DOMAIN-CONTAINING PROTEIN"/>
    <property type="match status" value="1"/>
</dbReference>
<evidence type="ECO:0000259" key="2">
    <source>
        <dbReference type="Pfam" id="PF01764"/>
    </source>
</evidence>